<dbReference type="CDD" id="cd09872">
    <property type="entry name" value="PIN_Sll0205-like"/>
    <property type="match status" value="1"/>
</dbReference>
<dbReference type="SUPFAM" id="SSF88723">
    <property type="entry name" value="PIN domain-like"/>
    <property type="match status" value="1"/>
</dbReference>
<organism evidence="3">
    <name type="scientific">Candidatus Kentrum sp. FM</name>
    <dbReference type="NCBI Taxonomy" id="2126340"/>
    <lineage>
        <taxon>Bacteria</taxon>
        <taxon>Pseudomonadati</taxon>
        <taxon>Pseudomonadota</taxon>
        <taxon>Gammaproteobacteria</taxon>
        <taxon>Candidatus Kentrum</taxon>
    </lineage>
</organism>
<reference evidence="3" key="1">
    <citation type="submission" date="2019-02" db="EMBL/GenBank/DDBJ databases">
        <authorList>
            <person name="Gruber-Vodicka R. H."/>
            <person name="Seah K. B. B."/>
        </authorList>
    </citation>
    <scope>NUCLEOTIDE SEQUENCE</scope>
    <source>
        <strain evidence="2">BECK_BZ163</strain>
        <strain evidence="4">BECK_BZ164</strain>
        <strain evidence="3">BECK_BZ165</strain>
    </source>
</reference>
<evidence type="ECO:0000313" key="2">
    <source>
        <dbReference type="EMBL" id="VFJ63760.1"/>
    </source>
</evidence>
<sequence length="115" mass="13006">MEDFDNALVLSMASLWEMAIKISIGKLELLKEFDSLIPEKLEENEIEVLPIRLAHLSEMMKLPFHHRDPFDRLIIAQSISEDLPLIAHDGIFKEYPADIVPVRGGLCGDAPARRA</sequence>
<dbReference type="InterPro" id="IPR052919">
    <property type="entry name" value="TA_system_RNase"/>
</dbReference>
<proteinExistence type="predicted"/>
<dbReference type="EMBL" id="CAADFL010000344">
    <property type="protein sequence ID" value="VFK14883.1"/>
    <property type="molecule type" value="Genomic_DNA"/>
</dbReference>
<dbReference type="AlphaFoldDB" id="A0A450U1D9"/>
<evidence type="ECO:0000259" key="1">
    <source>
        <dbReference type="Pfam" id="PF01850"/>
    </source>
</evidence>
<dbReference type="Pfam" id="PF01850">
    <property type="entry name" value="PIN"/>
    <property type="match status" value="1"/>
</dbReference>
<feature type="domain" description="PIN" evidence="1">
    <location>
        <begin position="6"/>
        <end position="96"/>
    </location>
</feature>
<dbReference type="EMBL" id="CAADEZ010000340">
    <property type="protein sequence ID" value="VFJ63760.1"/>
    <property type="molecule type" value="Genomic_DNA"/>
</dbReference>
<accession>A0A450U1D9</accession>
<dbReference type="InterPro" id="IPR041705">
    <property type="entry name" value="PIN_Sll0205"/>
</dbReference>
<dbReference type="InterPro" id="IPR002716">
    <property type="entry name" value="PIN_dom"/>
</dbReference>
<dbReference type="InterPro" id="IPR029060">
    <property type="entry name" value="PIN-like_dom_sf"/>
</dbReference>
<dbReference type="EMBL" id="CAADFA010000908">
    <property type="protein sequence ID" value="VFJ76082.1"/>
    <property type="molecule type" value="Genomic_DNA"/>
</dbReference>
<evidence type="ECO:0000313" key="3">
    <source>
        <dbReference type="EMBL" id="VFJ76082.1"/>
    </source>
</evidence>
<dbReference type="PANTHER" id="PTHR36173:SF2">
    <property type="entry name" value="RIBONUCLEASE VAPC16"/>
    <property type="match status" value="1"/>
</dbReference>
<protein>
    <submittedName>
        <fullName evidence="3">PIN domain nuclease, a component of toxin-antitoxin system (PIN domain)</fullName>
    </submittedName>
</protein>
<dbReference type="PANTHER" id="PTHR36173">
    <property type="entry name" value="RIBONUCLEASE VAPC16-RELATED"/>
    <property type="match status" value="1"/>
</dbReference>
<evidence type="ECO:0000313" key="4">
    <source>
        <dbReference type="EMBL" id="VFK14883.1"/>
    </source>
</evidence>
<name>A0A450U1D9_9GAMM</name>
<gene>
    <name evidence="2" type="ORF">BECKFM1743A_GA0114220_103402</name>
    <name evidence="4" type="ORF">BECKFM1743B_GA0114221_103442</name>
    <name evidence="3" type="ORF">BECKFM1743C_GA0114222_109082</name>
</gene>